<dbReference type="InterPro" id="IPR020861">
    <property type="entry name" value="Triosephosphate_isomerase_AS"/>
</dbReference>
<comment type="caution">
    <text evidence="8">The sequence shown here is derived from an EMBL/GenBank/DDBJ whole genome shotgun (WGS) entry which is preliminary data.</text>
</comment>
<dbReference type="InterPro" id="IPR035990">
    <property type="entry name" value="TIM_sf"/>
</dbReference>
<dbReference type="GO" id="GO:0019563">
    <property type="term" value="P:glycerol catabolic process"/>
    <property type="evidence" value="ECO:0007669"/>
    <property type="project" value="TreeGrafter"/>
</dbReference>
<evidence type="ECO:0000256" key="3">
    <source>
        <dbReference type="ARBA" id="ARBA00022490"/>
    </source>
</evidence>
<dbReference type="NCBIfam" id="NF000728">
    <property type="entry name" value="PRK00042.3-2"/>
    <property type="match status" value="1"/>
</dbReference>
<reference evidence="8 9" key="2">
    <citation type="submission" date="2020-03" db="EMBL/GenBank/DDBJ databases">
        <title>Campylobacter portucalensis sp. nov., a new species of Campylobacter isolated from the reproductive tract of bulls.</title>
        <authorList>
            <person name="Silva M.F."/>
            <person name="Pereira G."/>
            <person name="Carneiro C."/>
            <person name="Hemphill A."/>
            <person name="Mateus L."/>
            <person name="Lopes-Da-Costa L."/>
            <person name="Silva E."/>
        </authorList>
    </citation>
    <scope>NUCLEOTIDE SEQUENCE [LARGE SCALE GENOMIC DNA]</scope>
    <source>
        <strain evidence="8 9">FMV-PI01</strain>
    </source>
</reference>
<dbReference type="InterPro" id="IPR013785">
    <property type="entry name" value="Aldolase_TIM"/>
</dbReference>
<dbReference type="InterPro" id="IPR022896">
    <property type="entry name" value="TrioseP_Isoase_bac/euk"/>
</dbReference>
<feature type="active site" description="Electrophile" evidence="6">
    <location>
        <position position="86"/>
    </location>
</feature>
<evidence type="ECO:0000256" key="1">
    <source>
        <dbReference type="ARBA" id="ARBA00007422"/>
    </source>
</evidence>
<name>A0A6L5WFB1_9BACT</name>
<dbReference type="Gene3D" id="3.20.20.70">
    <property type="entry name" value="Aldolase class I"/>
    <property type="match status" value="1"/>
</dbReference>
<dbReference type="Pfam" id="PF00121">
    <property type="entry name" value="TIM"/>
    <property type="match status" value="1"/>
</dbReference>
<accession>A0A6L5WFB1</accession>
<feature type="binding site" evidence="6">
    <location>
        <position position="188"/>
    </location>
    <ligand>
        <name>substrate</name>
    </ligand>
</feature>
<dbReference type="PROSITE" id="PS51440">
    <property type="entry name" value="TIM_2"/>
    <property type="match status" value="1"/>
</dbReference>
<comment type="subcellular location">
    <subcellularLocation>
        <location evidence="6 7">Cytoplasm</location>
    </subcellularLocation>
</comment>
<evidence type="ECO:0000313" key="9">
    <source>
        <dbReference type="Proteomes" id="UP000476338"/>
    </source>
</evidence>
<dbReference type="PANTHER" id="PTHR21139">
    <property type="entry name" value="TRIOSEPHOSPHATE ISOMERASE"/>
    <property type="match status" value="1"/>
</dbReference>
<dbReference type="GO" id="GO:0046166">
    <property type="term" value="P:glyceraldehyde-3-phosphate biosynthetic process"/>
    <property type="evidence" value="ECO:0007669"/>
    <property type="project" value="TreeGrafter"/>
</dbReference>
<reference evidence="8 9" key="1">
    <citation type="submission" date="2019-09" db="EMBL/GenBank/DDBJ databases">
        <authorList>
            <person name="Silva M."/>
            <person name="Pereira G."/>
            <person name="Lopes-Da-Costa L."/>
            <person name="Silva E."/>
        </authorList>
    </citation>
    <scope>NUCLEOTIDE SEQUENCE [LARGE SCALE GENOMIC DNA]</scope>
    <source>
        <strain evidence="8 9">FMV-PI01</strain>
    </source>
</reference>
<keyword evidence="2 6" id="KW-0312">Gluconeogenesis</keyword>
<dbReference type="Proteomes" id="UP000476338">
    <property type="component" value="Unassembled WGS sequence"/>
</dbReference>
<keyword evidence="4 6" id="KW-0324">Glycolysis</keyword>
<dbReference type="AlphaFoldDB" id="A0A6L5WFB1"/>
<dbReference type="SUPFAM" id="SSF51351">
    <property type="entry name" value="Triosephosphate isomerase (TIM)"/>
    <property type="match status" value="1"/>
</dbReference>
<comment type="pathway">
    <text evidence="6 7">Carbohydrate degradation; glycolysis; D-glyceraldehyde 3-phosphate from glycerone phosphate: step 1/1.</text>
</comment>
<dbReference type="CDD" id="cd00311">
    <property type="entry name" value="TIM"/>
    <property type="match status" value="1"/>
</dbReference>
<proteinExistence type="inferred from homology"/>
<evidence type="ECO:0000256" key="7">
    <source>
        <dbReference type="RuleBase" id="RU363013"/>
    </source>
</evidence>
<dbReference type="EMBL" id="VWSJ01000001">
    <property type="protein sequence ID" value="MSN95614.1"/>
    <property type="molecule type" value="Genomic_DNA"/>
</dbReference>
<dbReference type="HAMAP" id="MF_00147_B">
    <property type="entry name" value="TIM_B"/>
    <property type="match status" value="1"/>
</dbReference>
<gene>
    <name evidence="6" type="primary">tpiA</name>
    <name evidence="8" type="ORF">F1B92_00105</name>
</gene>
<organism evidence="8 9">
    <name type="scientific">Campylobacter portucalensis</name>
    <dbReference type="NCBI Taxonomy" id="2608384"/>
    <lineage>
        <taxon>Bacteria</taxon>
        <taxon>Pseudomonadati</taxon>
        <taxon>Campylobacterota</taxon>
        <taxon>Epsilonproteobacteria</taxon>
        <taxon>Campylobacterales</taxon>
        <taxon>Campylobacteraceae</taxon>
        <taxon>Campylobacter</taxon>
    </lineage>
</organism>
<comment type="subunit">
    <text evidence="6 7">Homodimer.</text>
</comment>
<comment type="catalytic activity">
    <reaction evidence="6 7">
        <text>D-glyceraldehyde 3-phosphate = dihydroxyacetone phosphate</text>
        <dbReference type="Rhea" id="RHEA:18585"/>
        <dbReference type="ChEBI" id="CHEBI:57642"/>
        <dbReference type="ChEBI" id="CHEBI:59776"/>
        <dbReference type="EC" id="5.3.1.1"/>
    </reaction>
</comment>
<comment type="caution">
    <text evidence="6">Lacks conserved residue(s) required for the propagation of feature annotation.</text>
</comment>
<evidence type="ECO:0000256" key="6">
    <source>
        <dbReference type="HAMAP-Rule" id="MF_00147"/>
    </source>
</evidence>
<dbReference type="GO" id="GO:0005829">
    <property type="term" value="C:cytosol"/>
    <property type="evidence" value="ECO:0007669"/>
    <property type="project" value="TreeGrafter"/>
</dbReference>
<feature type="binding site" evidence="6">
    <location>
        <position position="158"/>
    </location>
    <ligand>
        <name>substrate</name>
    </ligand>
</feature>
<keyword evidence="5 6" id="KW-0413">Isomerase</keyword>
<dbReference type="GO" id="GO:0006094">
    <property type="term" value="P:gluconeogenesis"/>
    <property type="evidence" value="ECO:0007669"/>
    <property type="project" value="UniProtKB-UniRule"/>
</dbReference>
<protein>
    <recommendedName>
        <fullName evidence="6 7">Triosephosphate isomerase</fullName>
        <shortName evidence="6">TIM</shortName>
        <shortName evidence="6">TPI</shortName>
        <ecNumber evidence="6 7">5.3.1.1</ecNumber>
    </recommendedName>
    <alternativeName>
        <fullName evidence="6">Triose-phosphate isomerase</fullName>
    </alternativeName>
</protein>
<feature type="active site" description="Proton acceptor" evidence="6">
    <location>
        <position position="152"/>
    </location>
</feature>
<dbReference type="InterPro" id="IPR000652">
    <property type="entry name" value="Triosephosphate_isomerase"/>
</dbReference>
<evidence type="ECO:0000256" key="2">
    <source>
        <dbReference type="ARBA" id="ARBA00022432"/>
    </source>
</evidence>
<dbReference type="GO" id="GO:0006096">
    <property type="term" value="P:glycolytic process"/>
    <property type="evidence" value="ECO:0007669"/>
    <property type="project" value="UniProtKB-UniRule"/>
</dbReference>
<keyword evidence="3 6" id="KW-0963">Cytoplasm</keyword>
<comment type="function">
    <text evidence="6">Involved in the gluconeogenesis. Catalyzes stereospecifically the conversion of dihydroxyacetone phosphate (DHAP) to D-glyceraldehyde-3-phosphate (G3P).</text>
</comment>
<dbReference type="EC" id="5.3.1.1" evidence="6 7"/>
<dbReference type="PROSITE" id="PS00171">
    <property type="entry name" value="TIM_1"/>
    <property type="match status" value="1"/>
</dbReference>
<comment type="similarity">
    <text evidence="1 6 7">Belongs to the triosephosphate isomerase family.</text>
</comment>
<feature type="binding site" evidence="6">
    <location>
        <begin position="6"/>
        <end position="8"/>
    </location>
    <ligand>
        <name>substrate</name>
    </ligand>
</feature>
<evidence type="ECO:0000313" key="8">
    <source>
        <dbReference type="EMBL" id="MSN95614.1"/>
    </source>
</evidence>
<comment type="pathway">
    <text evidence="6 7">Carbohydrate biosynthesis; gluconeogenesis.</text>
</comment>
<dbReference type="UniPathway" id="UPA00109">
    <property type="reaction ID" value="UER00189"/>
</dbReference>
<dbReference type="UniPathway" id="UPA00138"/>
<dbReference type="RefSeq" id="WP_154569888.1">
    <property type="nucleotide sequence ID" value="NZ_VWSJ01000001.1"/>
</dbReference>
<dbReference type="GO" id="GO:0004807">
    <property type="term" value="F:triose-phosphate isomerase activity"/>
    <property type="evidence" value="ECO:0007669"/>
    <property type="project" value="UniProtKB-UniRule"/>
</dbReference>
<keyword evidence="9" id="KW-1185">Reference proteome</keyword>
<evidence type="ECO:0000256" key="5">
    <source>
        <dbReference type="ARBA" id="ARBA00023235"/>
    </source>
</evidence>
<dbReference type="PANTHER" id="PTHR21139:SF42">
    <property type="entry name" value="TRIOSEPHOSPHATE ISOMERASE"/>
    <property type="match status" value="1"/>
</dbReference>
<sequence length="226" mass="25236">MRIYANLKCNHTRKSFENYAKNLDKFCKNSNLEVKVFAPASAFMENKFSFKIGAQNFYPCENGNFTGEIGFEMLKEFDINSILIGHSERRILGEDNDLLKAKFEFAKDKSLNIVFCVGENLEIKNSGKTKEFLAAQLQGVDLSYENLIIAYEPVWAIGTGKSANLGDIDEILDFLRTLTKAPLLYGGSVNESNINEILKIKNCGGALVGSASYEVDGFINLLKDIK</sequence>
<evidence type="ECO:0000256" key="4">
    <source>
        <dbReference type="ARBA" id="ARBA00023152"/>
    </source>
</evidence>